<dbReference type="Proteomes" id="UP000265566">
    <property type="component" value="Chromosome 7"/>
</dbReference>
<proteinExistence type="predicted"/>
<sequence>MRNFIGRQETKNTEILYIPFVINTLSEQSLPLETNLFQQSLRSYVVWTSISLQPYQIRKVLEYTRQKNLHCFGGYTLAPIVKPNSIT</sequence>
<organism evidence="1">
    <name type="scientific">Medicago truncatula</name>
    <name type="common">Barrel medic</name>
    <name type="synonym">Medicago tribuloides</name>
    <dbReference type="NCBI Taxonomy" id="3880"/>
    <lineage>
        <taxon>Eukaryota</taxon>
        <taxon>Viridiplantae</taxon>
        <taxon>Streptophyta</taxon>
        <taxon>Embryophyta</taxon>
        <taxon>Tracheophyta</taxon>
        <taxon>Spermatophyta</taxon>
        <taxon>Magnoliopsida</taxon>
        <taxon>eudicotyledons</taxon>
        <taxon>Gunneridae</taxon>
        <taxon>Pentapetalae</taxon>
        <taxon>rosids</taxon>
        <taxon>fabids</taxon>
        <taxon>Fabales</taxon>
        <taxon>Fabaceae</taxon>
        <taxon>Papilionoideae</taxon>
        <taxon>50 kb inversion clade</taxon>
        <taxon>NPAAA clade</taxon>
        <taxon>Hologalegina</taxon>
        <taxon>IRL clade</taxon>
        <taxon>Trifolieae</taxon>
        <taxon>Medicago</taxon>
    </lineage>
</organism>
<evidence type="ECO:0000313" key="1">
    <source>
        <dbReference type="EMBL" id="RHN44799.1"/>
    </source>
</evidence>
<protein>
    <submittedName>
        <fullName evidence="1">Uncharacterized protein</fullName>
    </submittedName>
</protein>
<dbReference type="Gramene" id="rna38963">
    <property type="protein sequence ID" value="RHN44799.1"/>
    <property type="gene ID" value="gene38963"/>
</dbReference>
<dbReference type="AlphaFoldDB" id="A0A396GUI5"/>
<accession>A0A396GUI5</accession>
<reference evidence="1" key="1">
    <citation type="journal article" date="2018" name="Nat. Plants">
        <title>Whole-genome landscape of Medicago truncatula symbiotic genes.</title>
        <authorList>
            <person name="Pecrix Y."/>
            <person name="Gamas P."/>
            <person name="Carrere S."/>
        </authorList>
    </citation>
    <scope>NUCLEOTIDE SEQUENCE</scope>
    <source>
        <tissue evidence="1">Leaves</tissue>
    </source>
</reference>
<gene>
    <name evidence="1" type="ORF">MtrunA17_Chr7g0223341</name>
</gene>
<dbReference type="EMBL" id="PSQE01000007">
    <property type="protein sequence ID" value="RHN44799.1"/>
    <property type="molecule type" value="Genomic_DNA"/>
</dbReference>
<comment type="caution">
    <text evidence="1">The sequence shown here is derived from an EMBL/GenBank/DDBJ whole genome shotgun (WGS) entry which is preliminary data.</text>
</comment>
<name>A0A396GUI5_MEDTR</name>